<dbReference type="Proteomes" id="UP001058980">
    <property type="component" value="Chromosome"/>
</dbReference>
<evidence type="ECO:0000313" key="1">
    <source>
        <dbReference type="EMBL" id="UVA82326.1"/>
    </source>
</evidence>
<organism evidence="1 2">
    <name type="scientific">Pandoraea commovens</name>
    <dbReference type="NCBI Taxonomy" id="2508289"/>
    <lineage>
        <taxon>Bacteria</taxon>
        <taxon>Pseudomonadati</taxon>
        <taxon>Pseudomonadota</taxon>
        <taxon>Betaproteobacteria</taxon>
        <taxon>Burkholderiales</taxon>
        <taxon>Burkholderiaceae</taxon>
        <taxon>Pandoraea</taxon>
    </lineage>
</organism>
<keyword evidence="2" id="KW-1185">Reference proteome</keyword>
<name>A0ABY5QND7_9BURK</name>
<reference evidence="1" key="1">
    <citation type="submission" date="2022-08" db="EMBL/GenBank/DDBJ databases">
        <title>Multi-unit outbreak of Pandoraea commovens among non-cystic fibrosis intensive care patients from 2019 to 2021 in Berlin, Germany.</title>
        <authorList>
            <person name="Menzel P."/>
        </authorList>
    </citation>
    <scope>NUCLEOTIDE SEQUENCE</scope>
    <source>
        <strain evidence="1">LB-19-202-79</strain>
    </source>
</reference>
<protein>
    <submittedName>
        <fullName evidence="1">Uncharacterized protein</fullName>
    </submittedName>
</protein>
<evidence type="ECO:0000313" key="2">
    <source>
        <dbReference type="Proteomes" id="UP001058980"/>
    </source>
</evidence>
<sequence length="77" mass="7942">MTIQRGGRRRAAPVWRGTSGRSVEAFGVAARLRLDALEELDVCDDMGFGIGGAADMATMTGEWLANDGFGAGGPGLA</sequence>
<accession>A0ABY5QND7</accession>
<gene>
    <name evidence="1" type="ORF">NTU39_26710</name>
</gene>
<dbReference type="EMBL" id="CP102780">
    <property type="protein sequence ID" value="UVA82326.1"/>
    <property type="molecule type" value="Genomic_DNA"/>
</dbReference>
<dbReference type="RefSeq" id="WP_257960153.1">
    <property type="nucleotide sequence ID" value="NZ_CP102780.1"/>
</dbReference>
<proteinExistence type="predicted"/>